<comment type="caution">
    <text evidence="1">The sequence shown here is derived from an EMBL/GenBank/DDBJ whole genome shotgun (WGS) entry which is preliminary data.</text>
</comment>
<protein>
    <submittedName>
        <fullName evidence="1">Uncharacterized protein</fullName>
    </submittedName>
</protein>
<gene>
    <name evidence="1" type="ORF">EB796_001020</name>
</gene>
<accession>A0A7J7KR94</accession>
<evidence type="ECO:0000313" key="2">
    <source>
        <dbReference type="Proteomes" id="UP000593567"/>
    </source>
</evidence>
<evidence type="ECO:0000313" key="1">
    <source>
        <dbReference type="EMBL" id="KAF6040668.1"/>
    </source>
</evidence>
<reference evidence="1" key="1">
    <citation type="submission" date="2020-06" db="EMBL/GenBank/DDBJ databases">
        <title>Draft genome of Bugula neritina, a colonial animal packing powerful symbionts and potential medicines.</title>
        <authorList>
            <person name="Rayko M."/>
        </authorList>
    </citation>
    <scope>NUCLEOTIDE SEQUENCE [LARGE SCALE GENOMIC DNA]</scope>
    <source>
        <strain evidence="1">Kwan_BN1</strain>
    </source>
</reference>
<proteinExistence type="predicted"/>
<dbReference type="AlphaFoldDB" id="A0A7J7KR94"/>
<name>A0A7J7KR94_BUGNE</name>
<dbReference type="Proteomes" id="UP000593567">
    <property type="component" value="Unassembled WGS sequence"/>
</dbReference>
<sequence length="270" mass="30756">MTSCVYHTLKARTWHDAVTNCETKDMILYTWTGSLISFPYARGFWSGGPLHQTAVSNSDIILAVMVASVTLVLDTSHPYGLPMHWEFEQIPYTVNQLKITKVEYNLWTGLCHDFNFEAPMDYPIPQSYFAVVNGLVDTSYSVPDLFSPELECNVHIDTCQLSITWLNGVNNYNTTEVNFQCLSTTWIGMAVAFDLTAKKLYIFSSSEGLWNEMTISDEVIEDVGAGNITFNNRIVMKCVQYFDNVFLTDFDLQKISLRCFGKTKILKYKI</sequence>
<organism evidence="1 2">
    <name type="scientific">Bugula neritina</name>
    <name type="common">Brown bryozoan</name>
    <name type="synonym">Sertularia neritina</name>
    <dbReference type="NCBI Taxonomy" id="10212"/>
    <lineage>
        <taxon>Eukaryota</taxon>
        <taxon>Metazoa</taxon>
        <taxon>Spiralia</taxon>
        <taxon>Lophotrochozoa</taxon>
        <taxon>Bryozoa</taxon>
        <taxon>Gymnolaemata</taxon>
        <taxon>Cheilostomatida</taxon>
        <taxon>Flustrina</taxon>
        <taxon>Buguloidea</taxon>
        <taxon>Bugulidae</taxon>
        <taxon>Bugula</taxon>
    </lineage>
</organism>
<keyword evidence="2" id="KW-1185">Reference proteome</keyword>
<dbReference type="EMBL" id="VXIV02000116">
    <property type="protein sequence ID" value="KAF6040668.1"/>
    <property type="molecule type" value="Genomic_DNA"/>
</dbReference>